<dbReference type="EMBL" id="JAAAPK010000002">
    <property type="protein sequence ID" value="NBC40110.1"/>
    <property type="molecule type" value="Genomic_DNA"/>
</dbReference>
<evidence type="ECO:0000313" key="3">
    <source>
        <dbReference type="Proteomes" id="UP000537825"/>
    </source>
</evidence>
<name>A0A7X5BQQ2_9BACT</name>
<reference evidence="2 3" key="1">
    <citation type="submission" date="2020-01" db="EMBL/GenBank/DDBJ databases">
        <title>The draft genome sequence of Corallococcus exiguus DSM 14696.</title>
        <authorList>
            <person name="Zhang X."/>
            <person name="Zhu H."/>
        </authorList>
    </citation>
    <scope>NUCLEOTIDE SEQUENCE [LARGE SCALE GENOMIC DNA]</scope>
    <source>
        <strain evidence="2 3">DSM 14696</strain>
    </source>
</reference>
<organism evidence="2 3">
    <name type="scientific">Corallococcus exiguus</name>
    <dbReference type="NCBI Taxonomy" id="83462"/>
    <lineage>
        <taxon>Bacteria</taxon>
        <taxon>Pseudomonadati</taxon>
        <taxon>Myxococcota</taxon>
        <taxon>Myxococcia</taxon>
        <taxon>Myxococcales</taxon>
        <taxon>Cystobacterineae</taxon>
        <taxon>Myxococcaceae</taxon>
        <taxon>Corallococcus</taxon>
    </lineage>
</organism>
<feature type="signal peptide" evidence="1">
    <location>
        <begin position="1"/>
        <end position="24"/>
    </location>
</feature>
<evidence type="ECO:0000313" key="2">
    <source>
        <dbReference type="EMBL" id="NBC40110.1"/>
    </source>
</evidence>
<protein>
    <recommendedName>
        <fullName evidence="4">Lipoprotein</fullName>
    </recommendedName>
</protein>
<keyword evidence="3" id="KW-1185">Reference proteome</keyword>
<evidence type="ECO:0000256" key="1">
    <source>
        <dbReference type="SAM" id="SignalP"/>
    </source>
</evidence>
<proteinExistence type="predicted"/>
<sequence>MRRKLAALLPLCLLAIGCENSQHAQRLERREAIREAHLRNLRGAATGFEDTHWSMSPDEVRARYPEAVIVDGGGLELQSEHWDMPATIRFSFDQEKLAAVTLYLGPQGDLREAHRSVASMLQTKFGEPDETRDSAEEAARQRAVLSALAGLAFVAETIQAVQERRPPDASSLEQMNERALMAAEDAYWDTREYTLHSRWNTSATEVHLLGRRVGDRQSLALSYVSTVLRAGSI</sequence>
<evidence type="ECO:0008006" key="4">
    <source>
        <dbReference type="Google" id="ProtNLM"/>
    </source>
</evidence>
<gene>
    <name evidence="2" type="ORF">GTZ93_09725</name>
</gene>
<dbReference type="Proteomes" id="UP000537825">
    <property type="component" value="Unassembled WGS sequence"/>
</dbReference>
<accession>A0A7X5BQQ2</accession>
<comment type="caution">
    <text evidence="2">The sequence shown here is derived from an EMBL/GenBank/DDBJ whole genome shotgun (WGS) entry which is preliminary data.</text>
</comment>
<dbReference type="AlphaFoldDB" id="A0A7X5BQQ2"/>
<dbReference type="PROSITE" id="PS51257">
    <property type="entry name" value="PROKAR_LIPOPROTEIN"/>
    <property type="match status" value="1"/>
</dbReference>
<feature type="chain" id="PRO_5031483015" description="Lipoprotein" evidence="1">
    <location>
        <begin position="25"/>
        <end position="233"/>
    </location>
</feature>
<dbReference type="RefSeq" id="WP_139918360.1">
    <property type="nucleotide sequence ID" value="NZ_CBCSLE010000009.1"/>
</dbReference>
<keyword evidence="1" id="KW-0732">Signal</keyword>